<dbReference type="SUPFAM" id="SSF109854">
    <property type="entry name" value="DinB/YfiT-like putative metalloenzymes"/>
    <property type="match status" value="1"/>
</dbReference>
<dbReference type="EMBL" id="JAVRHR010000003">
    <property type="protein sequence ID" value="MDT0608140.1"/>
    <property type="molecule type" value="Genomic_DNA"/>
</dbReference>
<feature type="domain" description="DinB-like" evidence="1">
    <location>
        <begin position="18"/>
        <end position="154"/>
    </location>
</feature>
<dbReference type="InterPro" id="IPR034660">
    <property type="entry name" value="DinB/YfiT-like"/>
</dbReference>
<name>A0ABU3AD82_9FLAO</name>
<dbReference type="RefSeq" id="WP_311352595.1">
    <property type="nucleotide sequence ID" value="NZ_JAVRHR010000003.1"/>
</dbReference>
<dbReference type="Proteomes" id="UP001255246">
    <property type="component" value="Unassembled WGS sequence"/>
</dbReference>
<evidence type="ECO:0000259" key="1">
    <source>
        <dbReference type="Pfam" id="PF12867"/>
    </source>
</evidence>
<keyword evidence="3" id="KW-1185">Reference proteome</keyword>
<proteinExistence type="predicted"/>
<dbReference type="InterPro" id="IPR024775">
    <property type="entry name" value="DinB-like"/>
</dbReference>
<dbReference type="Pfam" id="PF12867">
    <property type="entry name" value="DinB_2"/>
    <property type="match status" value="1"/>
</dbReference>
<sequence length="164" mass="19123">MTINQILAKEFQFIHNWTTGLISSLDEEQWKVTPSVVNTNIHWLSGHILHDNYWHAIGCITQPSYEFQSALEIDRFKKYFQKDSDSSAYIEERPGREEILDGLSLCNMEVLKVVKDMTESELEQQTLVPNPVAKTKYESLIFAVKHQMWHNGQIAMLRRIIEKA</sequence>
<protein>
    <submittedName>
        <fullName evidence="2">DinB family protein</fullName>
    </submittedName>
</protein>
<gene>
    <name evidence="2" type="ORF">RM706_13925</name>
</gene>
<reference evidence="2 3" key="1">
    <citation type="submission" date="2023-09" db="EMBL/GenBank/DDBJ databases">
        <authorList>
            <person name="Rey-Velasco X."/>
        </authorList>
    </citation>
    <scope>NUCLEOTIDE SEQUENCE [LARGE SCALE GENOMIC DNA]</scope>
    <source>
        <strain evidence="2 3">F388</strain>
    </source>
</reference>
<dbReference type="Gene3D" id="1.20.120.450">
    <property type="entry name" value="dinb family like domain"/>
    <property type="match status" value="1"/>
</dbReference>
<evidence type="ECO:0000313" key="2">
    <source>
        <dbReference type="EMBL" id="MDT0608140.1"/>
    </source>
</evidence>
<accession>A0ABU3AD82</accession>
<evidence type="ECO:0000313" key="3">
    <source>
        <dbReference type="Proteomes" id="UP001255246"/>
    </source>
</evidence>
<organism evidence="2 3">
    <name type="scientific">Croceitalea rosinachiae</name>
    <dbReference type="NCBI Taxonomy" id="3075596"/>
    <lineage>
        <taxon>Bacteria</taxon>
        <taxon>Pseudomonadati</taxon>
        <taxon>Bacteroidota</taxon>
        <taxon>Flavobacteriia</taxon>
        <taxon>Flavobacteriales</taxon>
        <taxon>Flavobacteriaceae</taxon>
        <taxon>Croceitalea</taxon>
    </lineage>
</organism>
<comment type="caution">
    <text evidence="2">The sequence shown here is derived from an EMBL/GenBank/DDBJ whole genome shotgun (WGS) entry which is preliminary data.</text>
</comment>